<organism evidence="4 5">
    <name type="scientific">Baudoinia panamericana (strain UAMH 10762)</name>
    <name type="common">Angels' share fungus</name>
    <name type="synonym">Baudoinia compniacensis (strain UAMH 10762)</name>
    <dbReference type="NCBI Taxonomy" id="717646"/>
    <lineage>
        <taxon>Eukaryota</taxon>
        <taxon>Fungi</taxon>
        <taxon>Dikarya</taxon>
        <taxon>Ascomycota</taxon>
        <taxon>Pezizomycotina</taxon>
        <taxon>Dothideomycetes</taxon>
        <taxon>Dothideomycetidae</taxon>
        <taxon>Mycosphaerellales</taxon>
        <taxon>Teratosphaeriaceae</taxon>
        <taxon>Baudoinia</taxon>
    </lineage>
</organism>
<evidence type="ECO:0000256" key="2">
    <source>
        <dbReference type="SAM" id="MobiDB-lite"/>
    </source>
</evidence>
<dbReference type="eggNOG" id="KOG2551">
    <property type="taxonomic scope" value="Eukaryota"/>
</dbReference>
<dbReference type="GO" id="GO:0016787">
    <property type="term" value="F:hydrolase activity"/>
    <property type="evidence" value="ECO:0007669"/>
    <property type="project" value="UniProtKB-KW"/>
</dbReference>
<dbReference type="Gene3D" id="3.40.50.1820">
    <property type="entry name" value="alpha/beta hydrolase"/>
    <property type="match status" value="1"/>
</dbReference>
<evidence type="ECO:0000256" key="1">
    <source>
        <dbReference type="ARBA" id="ARBA00022801"/>
    </source>
</evidence>
<protein>
    <recommendedName>
        <fullName evidence="3">Serine hydrolase domain-containing protein</fullName>
    </recommendedName>
</protein>
<feature type="compositionally biased region" description="Basic residues" evidence="2">
    <location>
        <begin position="324"/>
        <end position="340"/>
    </location>
</feature>
<dbReference type="PANTHER" id="PTHR48070:SF6">
    <property type="entry name" value="ESTERASE OVCA2"/>
    <property type="match status" value="1"/>
</dbReference>
<evidence type="ECO:0000313" key="5">
    <source>
        <dbReference type="Proteomes" id="UP000011761"/>
    </source>
</evidence>
<dbReference type="Proteomes" id="UP000011761">
    <property type="component" value="Unassembled WGS sequence"/>
</dbReference>
<dbReference type="GeneID" id="19114936"/>
<feature type="domain" description="Serine hydrolase" evidence="3">
    <location>
        <begin position="47"/>
        <end position="257"/>
    </location>
</feature>
<dbReference type="InterPro" id="IPR050593">
    <property type="entry name" value="LovG"/>
</dbReference>
<dbReference type="InterPro" id="IPR005645">
    <property type="entry name" value="FSH-like_dom"/>
</dbReference>
<dbReference type="OrthoDB" id="2094269at2759"/>
<accession>M2MVX6</accession>
<dbReference type="InterPro" id="IPR029058">
    <property type="entry name" value="AB_hydrolase_fold"/>
</dbReference>
<keyword evidence="5" id="KW-1185">Reference proteome</keyword>
<dbReference type="GO" id="GO:0005737">
    <property type="term" value="C:cytoplasm"/>
    <property type="evidence" value="ECO:0007669"/>
    <property type="project" value="TreeGrafter"/>
</dbReference>
<keyword evidence="1" id="KW-0378">Hydrolase</keyword>
<evidence type="ECO:0000259" key="3">
    <source>
        <dbReference type="Pfam" id="PF03959"/>
    </source>
</evidence>
<gene>
    <name evidence="4" type="ORF">BAUCODRAFT_499598</name>
</gene>
<proteinExistence type="predicted"/>
<dbReference type="HOGENOM" id="CLU_711784_0_0_1"/>
<dbReference type="Pfam" id="PF03959">
    <property type="entry name" value="FSH1"/>
    <property type="match status" value="1"/>
</dbReference>
<feature type="compositionally biased region" description="Polar residues" evidence="2">
    <location>
        <begin position="291"/>
        <end position="300"/>
    </location>
</feature>
<dbReference type="PANTHER" id="PTHR48070">
    <property type="entry name" value="ESTERASE OVCA2"/>
    <property type="match status" value="1"/>
</dbReference>
<name>M2MVX6_BAUPA</name>
<evidence type="ECO:0000313" key="4">
    <source>
        <dbReference type="EMBL" id="EMC95708.1"/>
    </source>
</evidence>
<dbReference type="AlphaFoldDB" id="M2MVX6"/>
<reference evidence="4 5" key="1">
    <citation type="journal article" date="2012" name="PLoS Pathog.">
        <title>Diverse lifestyles and strategies of plant pathogenesis encoded in the genomes of eighteen Dothideomycetes fungi.</title>
        <authorList>
            <person name="Ohm R.A."/>
            <person name="Feau N."/>
            <person name="Henrissat B."/>
            <person name="Schoch C.L."/>
            <person name="Horwitz B.A."/>
            <person name="Barry K.W."/>
            <person name="Condon B.J."/>
            <person name="Copeland A.C."/>
            <person name="Dhillon B."/>
            <person name="Glaser F."/>
            <person name="Hesse C.N."/>
            <person name="Kosti I."/>
            <person name="LaButti K."/>
            <person name="Lindquist E.A."/>
            <person name="Lucas S."/>
            <person name="Salamov A.A."/>
            <person name="Bradshaw R.E."/>
            <person name="Ciuffetti L."/>
            <person name="Hamelin R.C."/>
            <person name="Kema G.H.J."/>
            <person name="Lawrence C."/>
            <person name="Scott J.A."/>
            <person name="Spatafora J.W."/>
            <person name="Turgeon B.G."/>
            <person name="de Wit P.J.G.M."/>
            <person name="Zhong S."/>
            <person name="Goodwin S.B."/>
            <person name="Grigoriev I.V."/>
        </authorList>
    </citation>
    <scope>NUCLEOTIDE SEQUENCE [LARGE SCALE GENOMIC DNA]</scope>
    <source>
        <strain evidence="4 5">UAMH 10762</strain>
    </source>
</reference>
<feature type="compositionally biased region" description="Low complexity" evidence="2">
    <location>
        <begin position="301"/>
        <end position="322"/>
    </location>
</feature>
<dbReference type="RefSeq" id="XP_007677117.1">
    <property type="nucleotide sequence ID" value="XM_007678927.1"/>
</dbReference>
<sequence>MLLRTLTDEHVHTFRSMESMSLCGELGEWTKHNYEAESTAPGREPRSLRLLALHGYGQNGEIFAAKIRRFAETLNEQLATRAPGGFDGVEVYCPPGPYQLDTHARAWTPYFDYNSYLEEDSPTTELLAKYVIENGPFDAVVGFSQGAGTAMALASWCEAGVDPVRKSALASQACPFRRPPPQGPFRFAILASGGRRNAQSHCGFFEPTVNVPVLHFVAELDQLNEPEFTNNFNNSWTTLEVVRHYGTHFWPTNRRRTGSMVEFACRSLGRSEKYGTLGSIIMPSLCLLDSSNQSDQSRTHTSSNSTPDTSPSSSSSSASSSSRQQRHKPRFRKARVVKVF</sequence>
<dbReference type="GO" id="GO:0005634">
    <property type="term" value="C:nucleus"/>
    <property type="evidence" value="ECO:0007669"/>
    <property type="project" value="TreeGrafter"/>
</dbReference>
<dbReference type="EMBL" id="KB445556">
    <property type="protein sequence ID" value="EMC95708.1"/>
    <property type="molecule type" value="Genomic_DNA"/>
</dbReference>
<feature type="region of interest" description="Disordered" evidence="2">
    <location>
        <begin position="291"/>
        <end position="340"/>
    </location>
</feature>
<dbReference type="SUPFAM" id="SSF53474">
    <property type="entry name" value="alpha/beta-Hydrolases"/>
    <property type="match status" value="1"/>
</dbReference>
<dbReference type="KEGG" id="bcom:BAUCODRAFT_499598"/>